<reference evidence="7" key="1">
    <citation type="submission" date="2020-06" db="EMBL/GenBank/DDBJ databases">
        <title>Legume-microbial interactions unlock mineral nutrients during tropical forest succession.</title>
        <authorList>
            <person name="Epihov D.Z."/>
        </authorList>
    </citation>
    <scope>NUCLEOTIDE SEQUENCE [LARGE SCALE GENOMIC DNA]</scope>
    <source>
        <strain evidence="7">Pan2503</strain>
    </source>
</reference>
<evidence type="ECO:0000256" key="2">
    <source>
        <dbReference type="ARBA" id="ARBA00022448"/>
    </source>
</evidence>
<evidence type="ECO:0000256" key="4">
    <source>
        <dbReference type="ARBA" id="ARBA00022741"/>
    </source>
</evidence>
<dbReference type="InterPro" id="IPR027417">
    <property type="entry name" value="P-loop_NTPase"/>
</dbReference>
<dbReference type="PANTHER" id="PTHR42711">
    <property type="entry name" value="ABC TRANSPORTER ATP-BINDING PROTEIN"/>
    <property type="match status" value="1"/>
</dbReference>
<evidence type="ECO:0000313" key="8">
    <source>
        <dbReference type="Proteomes" id="UP000567293"/>
    </source>
</evidence>
<evidence type="ECO:0000313" key="7">
    <source>
        <dbReference type="EMBL" id="MBA0085218.1"/>
    </source>
</evidence>
<dbReference type="InterPro" id="IPR003439">
    <property type="entry name" value="ABC_transporter-like_ATP-bd"/>
</dbReference>
<dbReference type="GO" id="GO:0005524">
    <property type="term" value="F:ATP binding"/>
    <property type="evidence" value="ECO:0007669"/>
    <property type="project" value="UniProtKB-KW"/>
</dbReference>
<gene>
    <name evidence="7" type="ORF">HRJ53_09490</name>
</gene>
<feature type="domain" description="ABC transporter" evidence="6">
    <location>
        <begin position="20"/>
        <end position="45"/>
    </location>
</feature>
<proteinExistence type="inferred from homology"/>
<evidence type="ECO:0000256" key="5">
    <source>
        <dbReference type="ARBA" id="ARBA00022840"/>
    </source>
</evidence>
<dbReference type="Gene3D" id="3.40.50.300">
    <property type="entry name" value="P-loop containing nucleotide triphosphate hydrolases"/>
    <property type="match status" value="1"/>
</dbReference>
<sequence length="45" mass="4744">MTKLETREISKAYRGRRVVDGVSVSVQKGEVVGLLGPNGAGKSTL</sequence>
<accession>A0A7V8NPR7</accession>
<keyword evidence="5 7" id="KW-0067">ATP-binding</keyword>
<comment type="similarity">
    <text evidence="1">Belongs to the ABC transporter superfamily.</text>
</comment>
<dbReference type="SUPFAM" id="SSF52540">
    <property type="entry name" value="P-loop containing nucleoside triphosphate hydrolases"/>
    <property type="match status" value="1"/>
</dbReference>
<name>A0A7V8NPR7_9BACT</name>
<comment type="caution">
    <text evidence="7">The sequence shown here is derived from an EMBL/GenBank/DDBJ whole genome shotgun (WGS) entry which is preliminary data.</text>
</comment>
<dbReference type="Proteomes" id="UP000567293">
    <property type="component" value="Unassembled WGS sequence"/>
</dbReference>
<dbReference type="EMBL" id="JACDQQ010000914">
    <property type="protein sequence ID" value="MBA0085218.1"/>
    <property type="molecule type" value="Genomic_DNA"/>
</dbReference>
<dbReference type="Pfam" id="PF00005">
    <property type="entry name" value="ABC_tran"/>
    <property type="match status" value="1"/>
</dbReference>
<evidence type="ECO:0000256" key="3">
    <source>
        <dbReference type="ARBA" id="ARBA00022458"/>
    </source>
</evidence>
<dbReference type="InterPro" id="IPR050763">
    <property type="entry name" value="ABC_transporter_ATP-binding"/>
</dbReference>
<feature type="non-terminal residue" evidence="7">
    <location>
        <position position="45"/>
    </location>
</feature>
<dbReference type="PANTHER" id="PTHR42711:SF5">
    <property type="entry name" value="ABC TRANSPORTER ATP-BINDING PROTEIN NATA"/>
    <property type="match status" value="1"/>
</dbReference>
<keyword evidence="8" id="KW-1185">Reference proteome</keyword>
<evidence type="ECO:0000256" key="1">
    <source>
        <dbReference type="ARBA" id="ARBA00005417"/>
    </source>
</evidence>
<keyword evidence="3" id="KW-0536">Nodulation</keyword>
<dbReference type="GO" id="GO:0016887">
    <property type="term" value="F:ATP hydrolysis activity"/>
    <property type="evidence" value="ECO:0007669"/>
    <property type="project" value="InterPro"/>
</dbReference>
<keyword evidence="4" id="KW-0547">Nucleotide-binding</keyword>
<protein>
    <submittedName>
        <fullName evidence="7">ATP-binding cassette domain-containing protein</fullName>
    </submittedName>
</protein>
<keyword evidence="2" id="KW-0813">Transport</keyword>
<evidence type="ECO:0000259" key="6">
    <source>
        <dbReference type="Pfam" id="PF00005"/>
    </source>
</evidence>
<organism evidence="7 8">
    <name type="scientific">Candidatus Acidiferrum panamense</name>
    <dbReference type="NCBI Taxonomy" id="2741543"/>
    <lineage>
        <taxon>Bacteria</taxon>
        <taxon>Pseudomonadati</taxon>
        <taxon>Acidobacteriota</taxon>
        <taxon>Terriglobia</taxon>
        <taxon>Candidatus Acidiferrales</taxon>
        <taxon>Candidatus Acidiferrum</taxon>
    </lineage>
</organism>
<dbReference type="AlphaFoldDB" id="A0A7V8NPR7"/>